<reference evidence="2" key="3">
    <citation type="submission" date="2025-09" db="UniProtKB">
        <authorList>
            <consortium name="Ensembl"/>
        </authorList>
    </citation>
    <scope>IDENTIFICATION</scope>
</reference>
<dbReference type="AlphaFoldDB" id="A0A672FNK0"/>
<sequence length="220" mass="25947">MNNFNDSGPDSRGTEAGAGDGRPWNYALVFQMLGLAAFGSIWTWYSQKEIQKGKAQYDQDVNTMKSELEARYREMLKERSRTAAMLKLELDKEKQKVERYKQALEGEDDWYRRATGTLKYLEGQLMQRQHIYCSYTHLRDQRLEIQRNMLKAVREPLGRELGLESDLRDIFNRDTHCADLTNTDLKKNGSLMWVYLKYWQLQIDMQKRKRAEQKIATIST</sequence>
<feature type="transmembrane region" description="Helical" evidence="1">
    <location>
        <begin position="24"/>
        <end position="45"/>
    </location>
</feature>
<keyword evidence="1" id="KW-1133">Transmembrane helix</keyword>
<dbReference type="InParanoid" id="A0A672FNK0"/>
<reference evidence="2" key="1">
    <citation type="submission" date="2019-06" db="EMBL/GenBank/DDBJ databases">
        <authorList>
            <consortium name="Wellcome Sanger Institute Data Sharing"/>
        </authorList>
    </citation>
    <scope>NUCLEOTIDE SEQUENCE [LARGE SCALE GENOMIC DNA]</scope>
</reference>
<organism evidence="2 3">
    <name type="scientific">Salarias fasciatus</name>
    <name type="common">Jewelled blenny</name>
    <name type="synonym">Blennius fasciatus</name>
    <dbReference type="NCBI Taxonomy" id="181472"/>
    <lineage>
        <taxon>Eukaryota</taxon>
        <taxon>Metazoa</taxon>
        <taxon>Chordata</taxon>
        <taxon>Craniata</taxon>
        <taxon>Vertebrata</taxon>
        <taxon>Euteleostomi</taxon>
        <taxon>Actinopterygii</taxon>
        <taxon>Neopterygii</taxon>
        <taxon>Teleostei</taxon>
        <taxon>Neoteleostei</taxon>
        <taxon>Acanthomorphata</taxon>
        <taxon>Ovalentaria</taxon>
        <taxon>Blenniimorphae</taxon>
        <taxon>Blenniiformes</taxon>
        <taxon>Blennioidei</taxon>
        <taxon>Blenniidae</taxon>
        <taxon>Salariinae</taxon>
        <taxon>Salarias</taxon>
    </lineage>
</organism>
<keyword evidence="1" id="KW-0472">Membrane</keyword>
<protein>
    <submittedName>
        <fullName evidence="2">Coiled-coil domain containing 127a</fullName>
    </submittedName>
</protein>
<name>A0A672FNK0_SALFA</name>
<evidence type="ECO:0000313" key="2">
    <source>
        <dbReference type="Ensembl" id="ENSSFAP00005008268.1"/>
    </source>
</evidence>
<dbReference type="PANTHER" id="PTHR31958:SF2">
    <property type="entry name" value="COILED-COIL DOMAIN-CONTAINING PROTEIN 127"/>
    <property type="match status" value="1"/>
</dbReference>
<accession>A0A672FNK0</accession>
<keyword evidence="3" id="KW-1185">Reference proteome</keyword>
<dbReference type="Proteomes" id="UP000472267">
    <property type="component" value="Chromosome 11"/>
</dbReference>
<reference evidence="2" key="2">
    <citation type="submission" date="2025-08" db="UniProtKB">
        <authorList>
            <consortium name="Ensembl"/>
        </authorList>
    </citation>
    <scope>IDENTIFICATION</scope>
</reference>
<keyword evidence="1" id="KW-0812">Transmembrane</keyword>
<evidence type="ECO:0000313" key="3">
    <source>
        <dbReference type="Proteomes" id="UP000472267"/>
    </source>
</evidence>
<dbReference type="InterPro" id="IPR034607">
    <property type="entry name" value="CCDC127"/>
</dbReference>
<gene>
    <name evidence="2" type="primary">LOC115396513</name>
</gene>
<evidence type="ECO:0000256" key="1">
    <source>
        <dbReference type="SAM" id="Phobius"/>
    </source>
</evidence>
<dbReference type="Ensembl" id="ENSSFAT00005008675.1">
    <property type="protein sequence ID" value="ENSSFAP00005008268.1"/>
    <property type="gene ID" value="ENSSFAG00005004854.1"/>
</dbReference>
<dbReference type="OMA" id="DPQEWNI"/>
<dbReference type="PANTHER" id="PTHR31958">
    <property type="entry name" value="COILED-COIL DOMAIN-CONTAINING PROTEIN 127"/>
    <property type="match status" value="1"/>
</dbReference>
<proteinExistence type="predicted"/>